<dbReference type="Proteomes" id="UP001396898">
    <property type="component" value="Unassembled WGS sequence"/>
</dbReference>
<comment type="caution">
    <text evidence="2">The sequence shown here is derived from an EMBL/GenBank/DDBJ whole genome shotgun (WGS) entry which is preliminary data.</text>
</comment>
<evidence type="ECO:0000313" key="2">
    <source>
        <dbReference type="EMBL" id="KAK8013007.1"/>
    </source>
</evidence>
<sequence>MKRVSDVAIVCERRHALLLLIHLTINLFNQAPSTSQGQFLEVPAQQAGSGTLHQPHAPSFSRSEGPVQPVSADGSEWNPVLGGFQSRFQRASMPRPGRKRLSEPSGKPSPPIKPPKPSTIPFMGPAGEPPISPCGLHAWDLGQGAYVALRGTCDDRTDVKT</sequence>
<keyword evidence="3" id="KW-1185">Reference proteome</keyword>
<proteinExistence type="predicted"/>
<evidence type="ECO:0000256" key="1">
    <source>
        <dbReference type="SAM" id="MobiDB-lite"/>
    </source>
</evidence>
<feature type="region of interest" description="Disordered" evidence="1">
    <location>
        <begin position="46"/>
        <end position="128"/>
    </location>
</feature>
<gene>
    <name evidence="2" type="ORF">PG991_010382</name>
</gene>
<protein>
    <submittedName>
        <fullName evidence="2">Uncharacterized protein</fullName>
    </submittedName>
</protein>
<accession>A0ABR1RIB9</accession>
<organism evidence="2 3">
    <name type="scientific">Apiospora marii</name>
    <dbReference type="NCBI Taxonomy" id="335849"/>
    <lineage>
        <taxon>Eukaryota</taxon>
        <taxon>Fungi</taxon>
        <taxon>Dikarya</taxon>
        <taxon>Ascomycota</taxon>
        <taxon>Pezizomycotina</taxon>
        <taxon>Sordariomycetes</taxon>
        <taxon>Xylariomycetidae</taxon>
        <taxon>Amphisphaeriales</taxon>
        <taxon>Apiosporaceae</taxon>
        <taxon>Apiospora</taxon>
    </lineage>
</organism>
<reference evidence="2 3" key="1">
    <citation type="submission" date="2023-01" db="EMBL/GenBank/DDBJ databases">
        <title>Analysis of 21 Apiospora genomes using comparative genomics revels a genus with tremendous synthesis potential of carbohydrate active enzymes and secondary metabolites.</title>
        <authorList>
            <person name="Sorensen T."/>
        </authorList>
    </citation>
    <scope>NUCLEOTIDE SEQUENCE [LARGE SCALE GENOMIC DNA]</scope>
    <source>
        <strain evidence="2 3">CBS 20057</strain>
    </source>
</reference>
<dbReference type="EMBL" id="JAQQWI010000015">
    <property type="protein sequence ID" value="KAK8013007.1"/>
    <property type="molecule type" value="Genomic_DNA"/>
</dbReference>
<evidence type="ECO:0000313" key="3">
    <source>
        <dbReference type="Proteomes" id="UP001396898"/>
    </source>
</evidence>
<feature type="compositionally biased region" description="Pro residues" evidence="1">
    <location>
        <begin position="107"/>
        <end position="118"/>
    </location>
</feature>
<name>A0ABR1RIB9_9PEZI</name>